<dbReference type="OrthoDB" id="3872072at2"/>
<protein>
    <submittedName>
        <fullName evidence="2">Uncharacterized protein</fullName>
    </submittedName>
</protein>
<reference evidence="2 3" key="1">
    <citation type="submission" date="2016-10" db="EMBL/GenBank/DDBJ databases">
        <title>Silvanigrella aquatica sp. nov., isolated from a freshwater lake located in the Black Forest, Germany, description of Silvanigrellaceae fam. nov., Silvanigrellales ord. nov., reclassification of the order Bdellovibrionales in the class Oligoflexia, reclassification of the families Bacteriovoracaceae and Halobacteriovoraceae in the new order Bacteriovoracales ord. nov., and reclassification of the family Pseudobacteriovoracaceae in the order Oligoflexiales.</title>
        <authorList>
            <person name="Hahn M.W."/>
            <person name="Schmidt J."/>
            <person name="Koll U."/>
            <person name="Rohde M."/>
            <person name="Verbag S."/>
            <person name="Pitt A."/>
            <person name="Nakai R."/>
            <person name="Naganuma T."/>
            <person name="Lang E."/>
        </authorList>
    </citation>
    <scope>NUCLEOTIDE SEQUENCE [LARGE SCALE GENOMIC DNA]</scope>
    <source>
        <strain evidence="2 3">MWH-Nonnen-W8red</strain>
    </source>
</reference>
<dbReference type="InterPro" id="IPR049065">
    <property type="entry name" value="Nakanori"/>
</dbReference>
<dbReference type="Gene3D" id="2.60.270.50">
    <property type="match status" value="1"/>
</dbReference>
<evidence type="ECO:0000313" key="3">
    <source>
        <dbReference type="Proteomes" id="UP000184731"/>
    </source>
</evidence>
<keyword evidence="3" id="KW-1185">Reference proteome</keyword>
<keyword evidence="1" id="KW-0732">Signal</keyword>
<evidence type="ECO:0000313" key="2">
    <source>
        <dbReference type="EMBL" id="APJ04530.1"/>
    </source>
</evidence>
<feature type="signal peptide" evidence="1">
    <location>
        <begin position="1"/>
        <end position="25"/>
    </location>
</feature>
<sequence>MSMIKGLFSSALLTLCLVNAAQAFANCDLKAYVTVRNTTPHVLIRDKFDLKHGRWMVVPPETVAPGQVAQFSSVGACGSATGTEGFAIYKVNGAEPIFLAWDVPWVSGTKNTCSTLDSANYELYYKNTGKPGDCNTNNPVLYFNTILVQR</sequence>
<dbReference type="KEGG" id="saqi:AXG55_11675"/>
<dbReference type="RefSeq" id="WP_148698277.1">
    <property type="nucleotide sequence ID" value="NZ_CP017834.1"/>
</dbReference>
<dbReference type="EMBL" id="CP017834">
    <property type="protein sequence ID" value="APJ04530.1"/>
    <property type="molecule type" value="Genomic_DNA"/>
</dbReference>
<accession>A0A1L4D2V4</accession>
<dbReference type="Proteomes" id="UP000184731">
    <property type="component" value="Chromosome"/>
</dbReference>
<dbReference type="AlphaFoldDB" id="A0A1L4D2V4"/>
<feature type="chain" id="PRO_5012521239" evidence="1">
    <location>
        <begin position="26"/>
        <end position="150"/>
    </location>
</feature>
<gene>
    <name evidence="2" type="ORF">AXG55_11675</name>
</gene>
<organism evidence="2 3">
    <name type="scientific">Silvanigrella aquatica</name>
    <dbReference type="NCBI Taxonomy" id="1915309"/>
    <lineage>
        <taxon>Bacteria</taxon>
        <taxon>Pseudomonadati</taxon>
        <taxon>Bdellovibrionota</taxon>
        <taxon>Oligoflexia</taxon>
        <taxon>Silvanigrellales</taxon>
        <taxon>Silvanigrellaceae</taxon>
        <taxon>Silvanigrella</taxon>
    </lineage>
</organism>
<evidence type="ECO:0000256" key="1">
    <source>
        <dbReference type="SAM" id="SignalP"/>
    </source>
</evidence>
<proteinExistence type="predicted"/>
<dbReference type="Pfam" id="PF21230">
    <property type="entry name" value="Nakanori"/>
    <property type="match status" value="1"/>
</dbReference>
<name>A0A1L4D2V4_9BACT</name>